<keyword evidence="3" id="KW-1185">Reference proteome</keyword>
<reference evidence="2 3" key="1">
    <citation type="submission" date="2019-01" db="EMBL/GenBank/DDBJ databases">
        <title>Litorilituus lipolytica sp. nov., isolated from intertidal sand of the Yellow Sea in China.</title>
        <authorList>
            <person name="Liu A."/>
        </authorList>
    </citation>
    <scope>NUCLEOTIDE SEQUENCE [LARGE SCALE GENOMIC DNA]</scope>
    <source>
        <strain evidence="2 3">RZ04</strain>
    </source>
</reference>
<feature type="transmembrane region" description="Helical" evidence="1">
    <location>
        <begin position="12"/>
        <end position="36"/>
    </location>
</feature>
<dbReference type="OrthoDB" id="5513249at2"/>
<dbReference type="EMBL" id="SAWY01000016">
    <property type="protein sequence ID" value="TPH16134.1"/>
    <property type="molecule type" value="Genomic_DNA"/>
</dbReference>
<keyword evidence="1" id="KW-0812">Transmembrane</keyword>
<organism evidence="2 3">
    <name type="scientific">Litorilituus lipolyticus</name>
    <dbReference type="NCBI Taxonomy" id="2491017"/>
    <lineage>
        <taxon>Bacteria</taxon>
        <taxon>Pseudomonadati</taxon>
        <taxon>Pseudomonadota</taxon>
        <taxon>Gammaproteobacteria</taxon>
        <taxon>Alteromonadales</taxon>
        <taxon>Colwelliaceae</taxon>
        <taxon>Litorilituus</taxon>
    </lineage>
</organism>
<sequence>MLDRIGITATSLCALHCILLPILLPVLPLMGLSFLADHTWEHIFLLLTAALGTIALFSGFKRYHKRLYPFYLLYLGVAIYWIKHDFTSEVQPLFILTGASLIVAAHFINIKLCNDCRDCTDDDCQSAIEQ</sequence>
<comment type="caution">
    <text evidence="2">The sequence shown here is derived from an EMBL/GenBank/DDBJ whole genome shotgun (WGS) entry which is preliminary data.</text>
</comment>
<feature type="transmembrane region" description="Helical" evidence="1">
    <location>
        <begin position="90"/>
        <end position="108"/>
    </location>
</feature>
<protein>
    <submittedName>
        <fullName evidence="2">MerC domain-containing protein</fullName>
    </submittedName>
</protein>
<accession>A0A502KYG2</accession>
<evidence type="ECO:0000256" key="1">
    <source>
        <dbReference type="SAM" id="Phobius"/>
    </source>
</evidence>
<gene>
    <name evidence="2" type="ORF">EPA86_07545</name>
</gene>
<dbReference type="AlphaFoldDB" id="A0A502KYG2"/>
<dbReference type="Pfam" id="PF03203">
    <property type="entry name" value="MerC"/>
    <property type="match status" value="1"/>
</dbReference>
<evidence type="ECO:0000313" key="2">
    <source>
        <dbReference type="EMBL" id="TPH16134.1"/>
    </source>
</evidence>
<evidence type="ECO:0000313" key="3">
    <source>
        <dbReference type="Proteomes" id="UP000315303"/>
    </source>
</evidence>
<keyword evidence="1" id="KW-1133">Transmembrane helix</keyword>
<dbReference type="InterPro" id="IPR004891">
    <property type="entry name" value="Mercury-R_MerC"/>
</dbReference>
<dbReference type="GO" id="GO:0015097">
    <property type="term" value="F:mercury ion transmembrane transporter activity"/>
    <property type="evidence" value="ECO:0007669"/>
    <property type="project" value="InterPro"/>
</dbReference>
<feature type="transmembrane region" description="Helical" evidence="1">
    <location>
        <begin position="67"/>
        <end position="84"/>
    </location>
</feature>
<name>A0A502KYG2_9GAMM</name>
<proteinExistence type="predicted"/>
<dbReference type="Proteomes" id="UP000315303">
    <property type="component" value="Unassembled WGS sequence"/>
</dbReference>
<feature type="transmembrane region" description="Helical" evidence="1">
    <location>
        <begin position="42"/>
        <end position="60"/>
    </location>
</feature>
<dbReference type="GO" id="GO:0016020">
    <property type="term" value="C:membrane"/>
    <property type="evidence" value="ECO:0007669"/>
    <property type="project" value="InterPro"/>
</dbReference>
<keyword evidence="1" id="KW-0472">Membrane</keyword>
<dbReference type="RefSeq" id="WP_140602822.1">
    <property type="nucleotide sequence ID" value="NZ_SAWY01000016.1"/>
</dbReference>